<feature type="region of interest" description="Disordered" evidence="9">
    <location>
        <begin position="1"/>
        <end position="47"/>
    </location>
</feature>
<keyword evidence="4" id="KW-0813">Transport</keyword>
<dbReference type="GO" id="GO:0005829">
    <property type="term" value="C:cytosol"/>
    <property type="evidence" value="ECO:0007669"/>
    <property type="project" value="TreeGrafter"/>
</dbReference>
<keyword evidence="11" id="KW-0969">Cilium</keyword>
<dbReference type="Proteomes" id="UP000199603">
    <property type="component" value="Unassembled WGS sequence"/>
</dbReference>
<evidence type="ECO:0000313" key="11">
    <source>
        <dbReference type="EMBL" id="SDD89919.1"/>
    </source>
</evidence>
<keyword evidence="12" id="KW-1185">Reference proteome</keyword>
<evidence type="ECO:0000256" key="5">
    <source>
        <dbReference type="ARBA" id="ARBA00022795"/>
    </source>
</evidence>
<evidence type="ECO:0000256" key="8">
    <source>
        <dbReference type="SAM" id="Coils"/>
    </source>
</evidence>
<dbReference type="Pfam" id="PF02108">
    <property type="entry name" value="FliH"/>
    <property type="match status" value="1"/>
</dbReference>
<dbReference type="GO" id="GO:0044781">
    <property type="term" value="P:bacterial-type flagellum organization"/>
    <property type="evidence" value="ECO:0007669"/>
    <property type="project" value="UniProtKB-KW"/>
</dbReference>
<feature type="coiled-coil region" evidence="8">
    <location>
        <begin position="64"/>
        <end position="91"/>
    </location>
</feature>
<dbReference type="AlphaFoldDB" id="A0A1G6YHP8"/>
<evidence type="ECO:0000256" key="9">
    <source>
        <dbReference type="SAM" id="MobiDB-lite"/>
    </source>
</evidence>
<evidence type="ECO:0000256" key="4">
    <source>
        <dbReference type="ARBA" id="ARBA00022448"/>
    </source>
</evidence>
<reference evidence="11 12" key="1">
    <citation type="submission" date="2016-10" db="EMBL/GenBank/DDBJ databases">
        <authorList>
            <person name="de Groot N.N."/>
        </authorList>
    </citation>
    <scope>NUCLEOTIDE SEQUENCE [LARGE SCALE GENOMIC DNA]</scope>
    <source>
        <strain evidence="11 12">DSM 16957</strain>
    </source>
</reference>
<comment type="function">
    <text evidence="1">Needed for flagellar regrowth and assembly.</text>
</comment>
<proteinExistence type="inferred from homology"/>
<feature type="domain" description="Flagellar assembly protein FliH/Type III secretion system HrpE" evidence="10">
    <location>
        <begin position="82"/>
        <end position="203"/>
    </location>
</feature>
<keyword evidence="7" id="KW-1006">Bacterial flagellum protein export</keyword>
<dbReference type="GO" id="GO:0015031">
    <property type="term" value="P:protein transport"/>
    <property type="evidence" value="ECO:0007669"/>
    <property type="project" value="UniProtKB-KW"/>
</dbReference>
<evidence type="ECO:0000256" key="2">
    <source>
        <dbReference type="ARBA" id="ARBA00006602"/>
    </source>
</evidence>
<keyword evidence="11" id="KW-0282">Flagellum</keyword>
<dbReference type="InterPro" id="IPR038495">
    <property type="entry name" value="ATPase_E_C"/>
</dbReference>
<keyword evidence="5" id="KW-1005">Bacterial flagellum biogenesis</keyword>
<evidence type="ECO:0000256" key="1">
    <source>
        <dbReference type="ARBA" id="ARBA00003041"/>
    </source>
</evidence>
<keyword evidence="8" id="KW-0175">Coiled coil</keyword>
<protein>
    <recommendedName>
        <fullName evidence="3">Flagellar assembly protein FliH</fullName>
    </recommendedName>
</protein>
<evidence type="ECO:0000313" key="12">
    <source>
        <dbReference type="Proteomes" id="UP000199603"/>
    </source>
</evidence>
<dbReference type="STRING" id="265719.SAMN04488509_11014"/>
<dbReference type="Gene3D" id="3.30.2320.30">
    <property type="entry name" value="ATP synthase, E subunit, C-terminal"/>
    <property type="match status" value="1"/>
</dbReference>
<keyword evidence="6" id="KW-0653">Protein transport</keyword>
<dbReference type="EMBL" id="FNAG01000010">
    <property type="protein sequence ID" value="SDD89919.1"/>
    <property type="molecule type" value="Genomic_DNA"/>
</dbReference>
<evidence type="ECO:0000256" key="7">
    <source>
        <dbReference type="ARBA" id="ARBA00023225"/>
    </source>
</evidence>
<comment type="similarity">
    <text evidence="2">Belongs to the FliH family.</text>
</comment>
<sequence length="220" mass="23726">MSGSPQAPVRMLPDSPELRRWEVPALDAPRGGGADTEPEEPLPQPPSLEEIEAIQRAAHEEGYAAGHAEGLAQAQAEMRRLQARLEGILDAFSRPLSELEGEVERALSELAARIAGALVRHAYAVEPALIAKLTREALASLGEKPRSVEVRLHPEDLEAVEPLLPAASGVRVIADPALARGDLRVHAEDVRLDARLSTRLEQILPRLLSEPSGGDEETRA</sequence>
<evidence type="ECO:0000256" key="3">
    <source>
        <dbReference type="ARBA" id="ARBA00016507"/>
    </source>
</evidence>
<keyword evidence="11" id="KW-0966">Cell projection</keyword>
<evidence type="ECO:0000259" key="10">
    <source>
        <dbReference type="Pfam" id="PF02108"/>
    </source>
</evidence>
<dbReference type="PANTHER" id="PTHR34982">
    <property type="entry name" value="YOP PROTEINS TRANSLOCATION PROTEIN L"/>
    <property type="match status" value="1"/>
</dbReference>
<evidence type="ECO:0000256" key="6">
    <source>
        <dbReference type="ARBA" id="ARBA00022927"/>
    </source>
</evidence>
<dbReference type="InterPro" id="IPR018035">
    <property type="entry name" value="Flagellar_FliH/T3SS_HrpE"/>
</dbReference>
<name>A0A1G6YHP8_9GAMM</name>
<dbReference type="InterPro" id="IPR051472">
    <property type="entry name" value="T3SS_Stator/FliH"/>
</dbReference>
<organism evidence="11 12">
    <name type="scientific">Aquimonas voraii</name>
    <dbReference type="NCBI Taxonomy" id="265719"/>
    <lineage>
        <taxon>Bacteria</taxon>
        <taxon>Pseudomonadati</taxon>
        <taxon>Pseudomonadota</taxon>
        <taxon>Gammaproteobacteria</taxon>
        <taxon>Lysobacterales</taxon>
        <taxon>Lysobacteraceae</taxon>
        <taxon>Aquimonas</taxon>
    </lineage>
</organism>
<dbReference type="PANTHER" id="PTHR34982:SF1">
    <property type="entry name" value="FLAGELLAR ASSEMBLY PROTEIN FLIH"/>
    <property type="match status" value="1"/>
</dbReference>
<accession>A0A1G6YHP8</accession>
<gene>
    <name evidence="11" type="ORF">SAMN04488509_11014</name>
</gene>